<feature type="compositionally biased region" description="Polar residues" evidence="3">
    <location>
        <begin position="2124"/>
        <end position="2137"/>
    </location>
</feature>
<feature type="compositionally biased region" description="Basic and acidic residues" evidence="3">
    <location>
        <begin position="472"/>
        <end position="487"/>
    </location>
</feature>
<feature type="region of interest" description="Disordered" evidence="3">
    <location>
        <begin position="1"/>
        <end position="70"/>
    </location>
</feature>
<feature type="compositionally biased region" description="Basic and acidic residues" evidence="3">
    <location>
        <begin position="1476"/>
        <end position="1492"/>
    </location>
</feature>
<proteinExistence type="predicted"/>
<feature type="domain" description="SEC7" evidence="4">
    <location>
        <begin position="894"/>
        <end position="1087"/>
    </location>
</feature>
<feature type="region of interest" description="Disordered" evidence="3">
    <location>
        <begin position="2124"/>
        <end position="2143"/>
    </location>
</feature>
<comment type="subcellular location">
    <subcellularLocation>
        <location evidence="1">Cytoplasm</location>
    </subcellularLocation>
</comment>
<dbReference type="InterPro" id="IPR035999">
    <property type="entry name" value="Sec7_dom_sf"/>
</dbReference>
<feature type="compositionally biased region" description="Polar residues" evidence="3">
    <location>
        <begin position="727"/>
        <end position="742"/>
    </location>
</feature>
<dbReference type="InterPro" id="IPR023394">
    <property type="entry name" value="Sec7_C_sf"/>
</dbReference>
<dbReference type="Pfam" id="PF20252">
    <property type="entry name" value="BIG2_C"/>
    <property type="match status" value="1"/>
</dbReference>
<dbReference type="PROSITE" id="PS50190">
    <property type="entry name" value="SEC7"/>
    <property type="match status" value="1"/>
</dbReference>
<protein>
    <submittedName>
        <fullName evidence="5">Protein transport protein sec71</fullName>
    </submittedName>
</protein>
<feature type="region of interest" description="Disordered" evidence="3">
    <location>
        <begin position="719"/>
        <end position="765"/>
    </location>
</feature>
<dbReference type="GO" id="GO:0032012">
    <property type="term" value="P:regulation of ARF protein signal transduction"/>
    <property type="evidence" value="ECO:0007669"/>
    <property type="project" value="InterPro"/>
</dbReference>
<feature type="compositionally biased region" description="Polar residues" evidence="3">
    <location>
        <begin position="1493"/>
        <end position="1511"/>
    </location>
</feature>
<feature type="compositionally biased region" description="Low complexity" evidence="3">
    <location>
        <begin position="845"/>
        <end position="855"/>
    </location>
</feature>
<organism evidence="5 6">
    <name type="scientific">Smittium culicis</name>
    <dbReference type="NCBI Taxonomy" id="133412"/>
    <lineage>
        <taxon>Eukaryota</taxon>
        <taxon>Fungi</taxon>
        <taxon>Fungi incertae sedis</taxon>
        <taxon>Zoopagomycota</taxon>
        <taxon>Kickxellomycotina</taxon>
        <taxon>Harpellomycetes</taxon>
        <taxon>Harpellales</taxon>
        <taxon>Legeriomycetaceae</taxon>
        <taxon>Smittium</taxon>
    </lineage>
</organism>
<dbReference type="Gene3D" id="1.10.220.20">
    <property type="match status" value="1"/>
</dbReference>
<evidence type="ECO:0000259" key="4">
    <source>
        <dbReference type="PROSITE" id="PS50190"/>
    </source>
</evidence>
<feature type="region of interest" description="Disordered" evidence="3">
    <location>
        <begin position="471"/>
        <end position="497"/>
    </location>
</feature>
<dbReference type="CDD" id="cd00171">
    <property type="entry name" value="Sec7"/>
    <property type="match status" value="1"/>
</dbReference>
<feature type="compositionally biased region" description="Polar residues" evidence="3">
    <location>
        <begin position="2300"/>
        <end position="2319"/>
    </location>
</feature>
<dbReference type="OrthoDB" id="18431at2759"/>
<dbReference type="GO" id="GO:0005794">
    <property type="term" value="C:Golgi apparatus"/>
    <property type="evidence" value="ECO:0007669"/>
    <property type="project" value="UniProtKB-ARBA"/>
</dbReference>
<dbReference type="EMBL" id="LSSN01000480">
    <property type="protein sequence ID" value="OMJ23749.1"/>
    <property type="molecule type" value="Genomic_DNA"/>
</dbReference>
<feature type="compositionally biased region" description="Polar residues" evidence="3">
    <location>
        <begin position="2262"/>
        <end position="2276"/>
    </location>
</feature>
<evidence type="ECO:0000256" key="2">
    <source>
        <dbReference type="ARBA" id="ARBA00022490"/>
    </source>
</evidence>
<keyword evidence="2" id="KW-0963">Cytoplasm</keyword>
<evidence type="ECO:0000313" key="5">
    <source>
        <dbReference type="EMBL" id="OMJ23749.1"/>
    </source>
</evidence>
<dbReference type="SMART" id="SM00222">
    <property type="entry name" value="Sec7"/>
    <property type="match status" value="1"/>
</dbReference>
<dbReference type="PANTHER" id="PTHR10663">
    <property type="entry name" value="GUANYL-NUCLEOTIDE EXCHANGE FACTOR"/>
    <property type="match status" value="1"/>
</dbReference>
<feature type="compositionally biased region" description="Basic and acidic residues" evidence="3">
    <location>
        <begin position="2250"/>
        <end position="2261"/>
    </location>
</feature>
<dbReference type="InterPro" id="IPR046455">
    <property type="entry name" value="Sec7/BIG1-like_C"/>
</dbReference>
<reference evidence="5 6" key="1">
    <citation type="submission" date="2017-01" db="EMBL/GenBank/DDBJ databases">
        <authorList>
            <person name="Mah S.A."/>
            <person name="Swanson W.J."/>
            <person name="Moy G.W."/>
            <person name="Vacquier V.D."/>
        </authorList>
    </citation>
    <scope>NUCLEOTIDE SEQUENCE [LARGE SCALE GENOMIC DNA]</scope>
    <source>
        <strain evidence="5 6">GSMNP</strain>
    </source>
</reference>
<feature type="region of interest" description="Disordered" evidence="3">
    <location>
        <begin position="1306"/>
        <end position="1353"/>
    </location>
</feature>
<evidence type="ECO:0000313" key="6">
    <source>
        <dbReference type="Proteomes" id="UP000187283"/>
    </source>
</evidence>
<feature type="region of interest" description="Disordered" evidence="3">
    <location>
        <begin position="837"/>
        <end position="887"/>
    </location>
</feature>
<feature type="compositionally biased region" description="Polar residues" evidence="3">
    <location>
        <begin position="43"/>
        <end position="61"/>
    </location>
</feature>
<feature type="compositionally biased region" description="Basic and acidic residues" evidence="3">
    <location>
        <begin position="2285"/>
        <end position="2296"/>
    </location>
</feature>
<dbReference type="SUPFAM" id="SSF48425">
    <property type="entry name" value="Sec7 domain"/>
    <property type="match status" value="1"/>
</dbReference>
<feature type="region of interest" description="Disordered" evidence="3">
    <location>
        <begin position="1473"/>
        <end position="1512"/>
    </location>
</feature>
<sequence>MESLQISNEPVDSMANSHTDSEVFESIDLDSDIPQESADKKNSTFQNTEISSESTSIQLHSENPLPIASTDVDVDSTIDSKFQNLQASTITDASSADGDNCVVSAASISDDTKNDCLQQNNVEPTIHLNDEPTSPQENSSYSQNSNKVAVLPSLVFVVASMKKLLSLKDGLKSDVKPLLSKGLEIIESKMADSIPEDQRLIDWSEANKILDGLELICEPSNKSSEAVITGLDIIEKLVSFRCFKSIDSYYSSKYYIANKTYNSDSSTKPWINPVSALSDRLIKIICQGFTGSSTPENIQLQIVKAILAVVLSIDLRIHQDALLRSVRTVVNIYLLGYNNQNETISQAALSQMIHTTCKRAKKYSHFLTKVNFESDYEKSDQNSQSTFPQNIDSSDSFINDVFANDVYSRDVFLIFWALSKLSMRKSSSDYSAELKKISERSITVSLSLMSLMLSNYQDIFTNSYLFLNNNDSRSKSEPPSDKNKHEATPSSLGDNSPAPIKVEDFGINLSKNAGNTLDLNSAMSHALQKTPNSNKSIDESKSSDSGLKETNYYIPLIVVIKQYLSLSLSRSLVSTNPVVLGLSLEIFEQVLVYFRNYLKQEIEVLMKEIIFPILAMKHSGSVFQRILIIRMLGKAFKTPNLVVELYLNYDCDSHSQIEIFQKIVEQLCRTSGIKVDVPPSNGGPGMWEEWSNLSTLNQEQIEDNMWSVAQKVTSIFRSSHMNKKDSAPTNNPEASHADSYSSMPDFKAPQIEKSPSAQPKISENDRKNSAMSLHNFSDDFFDHNTEFNPVTLQNSQKDEYSLRQLSLNALIYLLQSMVEWSGKDPDNQVFAEQTLNETEFDSRDSPLPSSISSLSTFTLENSPKDKMAKSTSSGGSRQVGLPTIQSQDDTDLKQLKENRLRKEKYARDIELFNFKANKGIESLISHGFISSDDPEVVSTFIHQASKKGLLNKVSIGEYLGQGDAYHVEVMHRFVDGLRFVGMTFTEALRHFLQAFRLPGESQKIDRFMLKFAERYIIDNKKNIEYSNADVYYTLAYSTIMLNTDQHSLQVRNKMTKEDFVNNNRGINNGQDIKREILEGIFDDIANNEIKLKDDPLDTYTIDVLNSSKGDNGKNKFFGQFRKADQNGKLIQSIHEHSVKMSSKSEQKIREMSRRRGSKSTSKNMWLLEQAQYTRATRSEHISTMFAAIWAPVLAALSSPLQTSRDPRAIVACLIGLQAGIALSCRFKLQLERAAFVTSLSKFTISGSLSELGYKQIEATRALLEIPLLANDIGDGFEEDWVTVLQCISLLDRLQLLSDPSPSPSLSMTSNLLHNSENNKSDKFINDSETKSINSNANTERPSPKASINPKRNDVYISRSSSKSKNLRSRLAKLDSYFQILAISSDKIFSGSIFLSGKGISDFVKALATVAIDEITFNSGTGVYNNALSHNSDNAFSKSHRRKSLSQADTLKNVTTAPISNTITFDDEFNLPIVHPNHNEQESSNKDLSHETGTDPNNFVQRRKSSTNSLKNHLSVKPRTDSVVLSPIDHALLRHTGSIPSSDSAPRLYMLTRIVEIAYYNMDRIKFEWSHIWTILGDLFDRAGSHPDARVAAFALDSLRQLSVRFLELDELPHFQFQKQFLRPFVTVLEHQCSLCVVANGQTISAGDGFVKDLVIRCVLQLVEARFAQLKSGWRSVLMVSQIAALDLSDSVADLGFELAKLSAAKIFSNLDLESQTSESIGYEQFCELIDCLLEFSLHSNRPYFSLSSIEIMESSLCLVNFSEDSDNKIPNQVLTKILESLNQIVLHVADLEVRSFALEKLFSIFKKCITANNEHLMNFFFNQIAFSLFKDLSLDNPIFVRPNNSEGIEMWISTTLIKALRLIIDLFVFSFTKSIPVCNYISTLLDILKKCTIHPNETLSRIGAASLQDFIEKSYKFLPESTKSMAINLISDTLKFSQSNLLFDLGSKVLPANANDIIERKLDSYLQEWYFSITSMCILHLQLINSIGDLFITSQLSNKLSNPENYSFDNLSVIDLQTDSASRIENALDESDNILYGLYVSENYPSLNTINYFSVSSLLSLCDSLNESRRFANKFNSNLAVRRRLVDRGIMPQLPSLLKQETYASLILILILQKLFFIESSCKSNASTSSPLSNEKSLNGVKKSPDNSIHKLEYINDIENRLIEIFRIVLISYNFSNVYYSKSGEILNFHTTIPWPRSSFQESQFFSLKPATENKNKNSIESKLKDLKLNSAPIINDDKPTDSQGQASIDETKKNTDHKNSSTEQDNIVVNLNSEDTPIVPSDIDQNKIHGEKDSDPSIVDSTSDIPDNSNDATTKNSATDSSIANSLLIHQTPQQSFRNFDVLSSYNAQKNNKISSHEGDKLSLRSASNDERNDGDNDSNFLTAISDSHRLSWRNCILVMTMFLGKLSKKKDPRFKTFIGKIYTELIKSLSTASNSGDDIVLSHVQFLLTCTSEFYGISDTPTAFI</sequence>
<dbReference type="Proteomes" id="UP000187283">
    <property type="component" value="Unassembled WGS sequence"/>
</dbReference>
<accession>A0A1R1Y9X9</accession>
<dbReference type="Pfam" id="PF01369">
    <property type="entry name" value="Sec7"/>
    <property type="match status" value="1"/>
</dbReference>
<feature type="compositionally biased region" description="Polar residues" evidence="3">
    <location>
        <begin position="1330"/>
        <end position="1340"/>
    </location>
</feature>
<feature type="compositionally biased region" description="Basic and acidic residues" evidence="3">
    <location>
        <begin position="2356"/>
        <end position="2376"/>
    </location>
</feature>
<dbReference type="InterPro" id="IPR000904">
    <property type="entry name" value="Sec7_dom"/>
</dbReference>
<comment type="caution">
    <text evidence="5">The sequence shown here is derived from an EMBL/GenBank/DDBJ whole genome shotgun (WGS) entry which is preliminary data.</text>
</comment>
<dbReference type="STRING" id="133412.A0A1R1Y9X9"/>
<dbReference type="InterPro" id="IPR015403">
    <property type="entry name" value="Mon2/Sec7/BIG1-like_HDS"/>
</dbReference>
<feature type="region of interest" description="Disordered" evidence="3">
    <location>
        <begin position="2231"/>
        <end position="2319"/>
    </location>
</feature>
<feature type="region of interest" description="Disordered" evidence="3">
    <location>
        <begin position="2352"/>
        <end position="2378"/>
    </location>
</feature>
<dbReference type="InterPro" id="IPR032691">
    <property type="entry name" value="Mon2/Sec7/BIG1-like_HUS"/>
</dbReference>
<dbReference type="Pfam" id="PF12783">
    <property type="entry name" value="Sec7-like_HUS"/>
    <property type="match status" value="1"/>
</dbReference>
<evidence type="ECO:0000256" key="3">
    <source>
        <dbReference type="SAM" id="MobiDB-lite"/>
    </source>
</evidence>
<feature type="compositionally biased region" description="Polar residues" evidence="3">
    <location>
        <begin position="1"/>
        <end position="18"/>
    </location>
</feature>
<keyword evidence="6" id="KW-1185">Reference proteome</keyword>
<dbReference type="GO" id="GO:0005085">
    <property type="term" value="F:guanyl-nucleotide exchange factor activity"/>
    <property type="evidence" value="ECO:0007669"/>
    <property type="project" value="InterPro"/>
</dbReference>
<name>A0A1R1Y9X9_9FUNG</name>
<dbReference type="Pfam" id="PF09324">
    <property type="entry name" value="Sec7-like_HDS"/>
    <property type="match status" value="1"/>
</dbReference>
<feature type="compositionally biased region" description="Acidic residues" evidence="3">
    <location>
        <begin position="22"/>
        <end position="33"/>
    </location>
</feature>
<dbReference type="Gene3D" id="1.10.1000.11">
    <property type="entry name" value="Arf Nucleotide-binding Site Opener,domain 2"/>
    <property type="match status" value="1"/>
</dbReference>
<feature type="compositionally biased region" description="Basic and acidic residues" evidence="3">
    <location>
        <begin position="1316"/>
        <end position="1329"/>
    </location>
</feature>
<dbReference type="FunFam" id="1.10.1000.11:FF:000003">
    <property type="entry name" value="Brefeldin A-inhibited guanine nucleotide-exchange protein 1"/>
    <property type="match status" value="1"/>
</dbReference>
<evidence type="ECO:0000256" key="1">
    <source>
        <dbReference type="ARBA" id="ARBA00004496"/>
    </source>
</evidence>
<gene>
    <name evidence="5" type="ORF">AYI70_g2050</name>
</gene>
<dbReference type="PANTHER" id="PTHR10663:SF375">
    <property type="entry name" value="LD29171P"/>
    <property type="match status" value="1"/>
</dbReference>